<name>A0A9P4KCT8_9PLEO</name>
<accession>A0A9P4KCT8</accession>
<dbReference type="InterPro" id="IPR026183">
    <property type="entry name" value="Taxilin_fam"/>
</dbReference>
<feature type="compositionally biased region" description="Polar residues" evidence="2">
    <location>
        <begin position="8"/>
        <end position="21"/>
    </location>
</feature>
<dbReference type="EMBL" id="ML986599">
    <property type="protein sequence ID" value="KAF2266326.1"/>
    <property type="molecule type" value="Genomic_DNA"/>
</dbReference>
<dbReference type="PANTHER" id="PTHR16127">
    <property type="entry name" value="TAXILIN"/>
    <property type="match status" value="1"/>
</dbReference>
<gene>
    <name evidence="3" type="ORF">CC78DRAFT_154419</name>
</gene>
<proteinExistence type="inferred from homology"/>
<reference evidence="4" key="1">
    <citation type="journal article" date="2020" name="Stud. Mycol.">
        <title>101 Dothideomycetes genomes: A test case for predicting lifestyles and emergence of pathogens.</title>
        <authorList>
            <person name="Haridas S."/>
            <person name="Albert R."/>
            <person name="Binder M."/>
            <person name="Bloem J."/>
            <person name="LaButti K."/>
            <person name="Salamov A."/>
            <person name="Andreopoulos B."/>
            <person name="Baker S."/>
            <person name="Barry K."/>
            <person name="Bills G."/>
            <person name="Bluhm B."/>
            <person name="Cannon C."/>
            <person name="Castanera R."/>
            <person name="Culley D."/>
            <person name="Daum C."/>
            <person name="Ezra D."/>
            <person name="Gonzalez J."/>
            <person name="Henrissat B."/>
            <person name="Kuo A."/>
            <person name="Liang C."/>
            <person name="Lipzen A."/>
            <person name="Lutzoni F."/>
            <person name="Magnuson J."/>
            <person name="Mondo S."/>
            <person name="Nolan M."/>
            <person name="Ohm R."/>
            <person name="Pangilinan J."/>
            <person name="Park H.-J."/>
            <person name="Ramirez L."/>
            <person name="Alfaro M."/>
            <person name="Sun H."/>
            <person name="Tritt A."/>
            <person name="Yoshinaga Y."/>
            <person name="Zwiers L.-H."/>
            <person name="Turgeon B."/>
            <person name="Goodwin S."/>
            <person name="Spatafora J."/>
            <person name="Crous P."/>
            <person name="Grigoriev I."/>
        </authorList>
    </citation>
    <scope>NUCLEOTIDE SEQUENCE [LARGE SCALE GENOMIC DNA]</scope>
    <source>
        <strain evidence="4">CBS 304.66</strain>
    </source>
</reference>
<protein>
    <recommendedName>
        <fullName evidence="5">Alpha-taxilin</fullName>
    </recommendedName>
</protein>
<feature type="compositionally biased region" description="Pro residues" evidence="2">
    <location>
        <begin position="449"/>
        <end position="458"/>
    </location>
</feature>
<dbReference type="Proteomes" id="UP000800093">
    <property type="component" value="Unassembled WGS sequence"/>
</dbReference>
<feature type="compositionally biased region" description="Low complexity" evidence="2">
    <location>
        <begin position="58"/>
        <end position="68"/>
    </location>
</feature>
<dbReference type="GO" id="GO:0019905">
    <property type="term" value="F:syntaxin binding"/>
    <property type="evidence" value="ECO:0007669"/>
    <property type="project" value="InterPro"/>
</dbReference>
<feature type="region of interest" description="Disordered" evidence="2">
    <location>
        <begin position="124"/>
        <end position="149"/>
    </location>
</feature>
<evidence type="ECO:0000313" key="4">
    <source>
        <dbReference type="Proteomes" id="UP000800093"/>
    </source>
</evidence>
<comment type="similarity">
    <text evidence="1">Belongs to the taxilin family.</text>
</comment>
<keyword evidence="4" id="KW-1185">Reference proteome</keyword>
<feature type="compositionally biased region" description="Low complexity" evidence="2">
    <location>
        <begin position="22"/>
        <end position="36"/>
    </location>
</feature>
<dbReference type="Pfam" id="PF09728">
    <property type="entry name" value="Taxilin"/>
    <property type="match status" value="1"/>
</dbReference>
<feature type="region of interest" description="Disordered" evidence="2">
    <location>
        <begin position="395"/>
        <end position="481"/>
    </location>
</feature>
<dbReference type="PANTHER" id="PTHR16127:SF13">
    <property type="entry name" value="GH01188P"/>
    <property type="match status" value="1"/>
</dbReference>
<dbReference type="AlphaFoldDB" id="A0A9P4KCT8"/>
<evidence type="ECO:0008006" key="5">
    <source>
        <dbReference type="Google" id="ProtNLM"/>
    </source>
</evidence>
<evidence type="ECO:0000256" key="2">
    <source>
        <dbReference type="SAM" id="MobiDB-lite"/>
    </source>
</evidence>
<organism evidence="3 4">
    <name type="scientific">Lojkania enalia</name>
    <dbReference type="NCBI Taxonomy" id="147567"/>
    <lineage>
        <taxon>Eukaryota</taxon>
        <taxon>Fungi</taxon>
        <taxon>Dikarya</taxon>
        <taxon>Ascomycota</taxon>
        <taxon>Pezizomycotina</taxon>
        <taxon>Dothideomycetes</taxon>
        <taxon>Pleosporomycetidae</taxon>
        <taxon>Pleosporales</taxon>
        <taxon>Pleosporales incertae sedis</taxon>
        <taxon>Lojkania</taxon>
    </lineage>
</organism>
<evidence type="ECO:0000256" key="1">
    <source>
        <dbReference type="ARBA" id="ARBA00009550"/>
    </source>
</evidence>
<dbReference type="OrthoDB" id="425555at2759"/>
<feature type="region of interest" description="Disordered" evidence="2">
    <location>
        <begin position="1"/>
        <end position="80"/>
    </location>
</feature>
<evidence type="ECO:0000313" key="3">
    <source>
        <dbReference type="EMBL" id="KAF2266326.1"/>
    </source>
</evidence>
<feature type="compositionally biased region" description="Acidic residues" evidence="2">
    <location>
        <begin position="406"/>
        <end position="440"/>
    </location>
</feature>
<comment type="caution">
    <text evidence="3">The sequence shown here is derived from an EMBL/GenBank/DDBJ whole genome shotgun (WGS) entry which is preliminary data.</text>
</comment>
<feature type="compositionally biased region" description="Polar residues" evidence="2">
    <location>
        <begin position="472"/>
        <end position="481"/>
    </location>
</feature>
<sequence length="481" mass="55937">MAAVAHQHQPTFAPSRSNLNRSMSASTSTSGAMAPAQHPPAPAAKKGKGKKITDPSEQQKQIQAKIAQLELDAAGDKEQELEIEREVKKANRDLSSLLSNMETPLSRLEIVQKKYSELLADMKRTERDHQKAKKRADQLQKEKDSQRTELNRVTAMKDKLEKISRDFTKENKKLKDELQKLENSESRAREDLHMRLEKMLADVEDCIAAQNRPEPQPPIDMEMDELFRQKFKSFIDQYELRELQFHSLLRTKELEIQYQMARLEHQRKQQELESSKSHQLTRQVSTFSQTETELRTQLNIYVEKFKQMQVEETLNNSNELFMTFRREMEEMSKKTKRLEKENQTLTRNKEITNRNIGEMVEERTRMQETISRKDKELEDAHKKIARLETLCRGMQAQGRGQVPMNELEDDEDITESEYDYEDEDEEGSAEYDDDTEEDASETISERRPFGPPPPPPQNLPNGKINGHGHRQANGQINGVKR</sequence>